<dbReference type="InterPro" id="IPR003825">
    <property type="entry name" value="Colicin-V_CvpA"/>
</dbReference>
<proteinExistence type="predicted"/>
<accession>A0A3D8JCQ9</accession>
<keyword evidence="7" id="KW-1185">Reference proteome</keyword>
<organism evidence="6 7">
    <name type="scientific">Helicobacter anseris</name>
    <dbReference type="NCBI Taxonomy" id="375926"/>
    <lineage>
        <taxon>Bacteria</taxon>
        <taxon>Pseudomonadati</taxon>
        <taxon>Campylobacterota</taxon>
        <taxon>Epsilonproteobacteria</taxon>
        <taxon>Campylobacterales</taxon>
        <taxon>Helicobacteraceae</taxon>
        <taxon>Helicobacter</taxon>
    </lineage>
</organism>
<feature type="transmembrane region" description="Helical" evidence="5">
    <location>
        <begin position="103"/>
        <end position="124"/>
    </location>
</feature>
<name>A0A3D8JCQ9_9HELI</name>
<gene>
    <name evidence="6" type="ORF">CQA57_00920</name>
</gene>
<keyword evidence="3 5" id="KW-1133">Transmembrane helix</keyword>
<dbReference type="Proteomes" id="UP000256695">
    <property type="component" value="Unassembled WGS sequence"/>
</dbReference>
<evidence type="ECO:0000256" key="2">
    <source>
        <dbReference type="ARBA" id="ARBA00022692"/>
    </source>
</evidence>
<evidence type="ECO:0000313" key="6">
    <source>
        <dbReference type="EMBL" id="RDU74644.1"/>
    </source>
</evidence>
<keyword evidence="4 5" id="KW-0472">Membrane</keyword>
<evidence type="ECO:0000256" key="3">
    <source>
        <dbReference type="ARBA" id="ARBA00022989"/>
    </source>
</evidence>
<comment type="caution">
    <text evidence="6">The sequence shown here is derived from an EMBL/GenBank/DDBJ whole genome shotgun (WGS) entry which is preliminary data.</text>
</comment>
<dbReference type="PANTHER" id="PTHR37306">
    <property type="entry name" value="COLICIN V PRODUCTION PROTEIN"/>
    <property type="match status" value="1"/>
</dbReference>
<comment type="subcellular location">
    <subcellularLocation>
        <location evidence="1">Membrane</location>
        <topology evidence="1">Multi-pass membrane protein</topology>
    </subcellularLocation>
</comment>
<evidence type="ECO:0000256" key="5">
    <source>
        <dbReference type="SAM" id="Phobius"/>
    </source>
</evidence>
<dbReference type="GO" id="GO:0009403">
    <property type="term" value="P:toxin biosynthetic process"/>
    <property type="evidence" value="ECO:0007669"/>
    <property type="project" value="InterPro"/>
</dbReference>
<feature type="transmembrane region" description="Helical" evidence="5">
    <location>
        <begin position="31"/>
        <end position="52"/>
    </location>
</feature>
<dbReference type="EMBL" id="NXLX01000001">
    <property type="protein sequence ID" value="RDU74644.1"/>
    <property type="molecule type" value="Genomic_DNA"/>
</dbReference>
<dbReference type="GO" id="GO:0016020">
    <property type="term" value="C:membrane"/>
    <property type="evidence" value="ECO:0007669"/>
    <property type="project" value="UniProtKB-SubCell"/>
</dbReference>
<dbReference type="OrthoDB" id="5329139at2"/>
<keyword evidence="2 5" id="KW-0812">Transmembrane</keyword>
<reference evidence="6 7" key="1">
    <citation type="submission" date="2018-04" db="EMBL/GenBank/DDBJ databases">
        <title>Novel Campyloabacter and Helicobacter Species and Strains.</title>
        <authorList>
            <person name="Mannion A.J."/>
            <person name="Shen Z."/>
            <person name="Fox J.G."/>
        </authorList>
    </citation>
    <scope>NUCLEOTIDE SEQUENCE [LARGE SCALE GENOMIC DNA]</scope>
    <source>
        <strain evidence="6 7">MIT 04-9362</strain>
    </source>
</reference>
<evidence type="ECO:0000256" key="4">
    <source>
        <dbReference type="ARBA" id="ARBA00023136"/>
    </source>
</evidence>
<dbReference type="Pfam" id="PF02674">
    <property type="entry name" value="Colicin_V"/>
    <property type="match status" value="1"/>
</dbReference>
<feature type="transmembrane region" description="Helical" evidence="5">
    <location>
        <begin position="6"/>
        <end position="24"/>
    </location>
</feature>
<sequence>MGYIDIFILVLVVVLGARGFLNGLMHEVSTLIGVVAGIFFASRLSGEMAVFFNQYIYNINSPSVSLILGFIIVLAFFWVGFMMLGFILSKFVKFAGLGLLDRFLGFAFSCIKSFCILAFIIYGLTQINFIKEIDFVKKLPQESKVYATMLETASTIVHFDSIAEVEEKMQKIGKGVQKSVEQIQEKIQSPLH</sequence>
<dbReference type="AlphaFoldDB" id="A0A3D8JCQ9"/>
<dbReference type="RefSeq" id="WP_115578352.1">
    <property type="nucleotide sequence ID" value="NZ_NXLX01000001.1"/>
</dbReference>
<evidence type="ECO:0000256" key="1">
    <source>
        <dbReference type="ARBA" id="ARBA00004141"/>
    </source>
</evidence>
<protein>
    <submittedName>
        <fullName evidence="6">CvpA family protein</fullName>
    </submittedName>
</protein>
<dbReference type="PANTHER" id="PTHR37306:SF1">
    <property type="entry name" value="COLICIN V PRODUCTION PROTEIN"/>
    <property type="match status" value="1"/>
</dbReference>
<evidence type="ECO:0000313" key="7">
    <source>
        <dbReference type="Proteomes" id="UP000256695"/>
    </source>
</evidence>
<feature type="transmembrane region" description="Helical" evidence="5">
    <location>
        <begin position="64"/>
        <end position="91"/>
    </location>
</feature>